<evidence type="ECO:0000313" key="4">
    <source>
        <dbReference type="EMBL" id="QBC45892.1"/>
    </source>
</evidence>
<dbReference type="Gene3D" id="1.20.58.430">
    <property type="entry name" value="Type IV secretion system, VirB5-domain"/>
    <property type="match status" value="1"/>
</dbReference>
<keyword evidence="4" id="KW-0614">Plasmid</keyword>
<dbReference type="Pfam" id="PF07996">
    <property type="entry name" value="T4SS"/>
    <property type="match status" value="1"/>
</dbReference>
<keyword evidence="2" id="KW-0732">Signal</keyword>
<dbReference type="SUPFAM" id="SSF101082">
    <property type="entry name" value="Typo IV secretion system protein TraC"/>
    <property type="match status" value="1"/>
</dbReference>
<evidence type="ECO:0000313" key="3">
    <source>
        <dbReference type="EMBL" id="QBC45839.1"/>
    </source>
</evidence>
<feature type="coiled-coil region" evidence="1">
    <location>
        <begin position="39"/>
        <end position="66"/>
    </location>
</feature>
<dbReference type="EMBL" id="CP025782">
    <property type="protein sequence ID" value="QBC45839.1"/>
    <property type="molecule type" value="Genomic_DNA"/>
</dbReference>
<dbReference type="InterPro" id="IPR023220">
    <property type="entry name" value="T4SS_VirB5-domain"/>
</dbReference>
<evidence type="ECO:0000256" key="2">
    <source>
        <dbReference type="SAM" id="SignalP"/>
    </source>
</evidence>
<keyword evidence="1" id="KW-0175">Coiled coil</keyword>
<protein>
    <submittedName>
        <fullName evidence="4">P-type DNA transfer protein VirB5</fullName>
    </submittedName>
</protein>
<feature type="chain" id="PRO_5044657518" evidence="2">
    <location>
        <begin position="22"/>
        <end position="236"/>
    </location>
</feature>
<dbReference type="Proteomes" id="UP000515917">
    <property type="component" value="Plasmid pl2"/>
</dbReference>
<dbReference type="NCBIfam" id="TIGR02791">
    <property type="entry name" value="VirB5"/>
    <property type="match status" value="1"/>
</dbReference>
<dbReference type="KEGG" id="ifl:C1H71_20325"/>
<name>A0A7G3GFJ7_9NEIS</name>
<evidence type="ECO:0000256" key="1">
    <source>
        <dbReference type="SAM" id="Coils"/>
    </source>
</evidence>
<dbReference type="CDD" id="cd14262">
    <property type="entry name" value="VirB5_like"/>
    <property type="match status" value="1"/>
</dbReference>
<dbReference type="KEGG" id="ifl:C1H71_20055"/>
<organism evidence="4 5">
    <name type="scientific">Iodobacter fluviatilis</name>
    <dbReference type="NCBI Taxonomy" id="537"/>
    <lineage>
        <taxon>Bacteria</taxon>
        <taxon>Pseudomonadati</taxon>
        <taxon>Pseudomonadota</taxon>
        <taxon>Betaproteobacteria</taxon>
        <taxon>Neisseriales</taxon>
        <taxon>Chitinibacteraceae</taxon>
        <taxon>Iodobacter</taxon>
    </lineage>
</organism>
<keyword evidence="5" id="KW-1185">Reference proteome</keyword>
<geneLocation type="plasmid" evidence="4 5">
    <name>pl2</name>
</geneLocation>
<dbReference type="RefSeq" id="WP_130108315.1">
    <property type="nucleotide sequence ID" value="NZ_CP025782.1"/>
</dbReference>
<dbReference type="AlphaFoldDB" id="A0A7G3GFJ7"/>
<reference evidence="4 5" key="1">
    <citation type="submission" date="2018-01" db="EMBL/GenBank/DDBJ databases">
        <title>Genome sequence of Iodobacter sp. strain PCH194 isolated from Indian Trans-Himalaya.</title>
        <authorList>
            <person name="Kumar V."/>
            <person name="Thakur V."/>
            <person name="Kumar S."/>
            <person name="Singh D."/>
        </authorList>
    </citation>
    <scope>NUCLEOTIDE SEQUENCE [LARGE SCALE GENOMIC DNA]</scope>
    <source>
        <strain evidence="4 5">PCH194</strain>
        <plasmid evidence="4 5">pl2</plasmid>
    </source>
</reference>
<accession>A0A7G3GFJ7</accession>
<feature type="signal peptide" evidence="2">
    <location>
        <begin position="1"/>
        <end position="21"/>
    </location>
</feature>
<sequence>MKKSLISLVLVAAFATQHANATGIPVVDVANLAQTVQQVITAADQLAQMKSQLDQMKQQYDAISGMRGLGDIFNDPALRDALPSDWRQVYDGVKNGKYQGISGTAKAIKDANRIFGCDQQGLTGNRLALCQEQEARNAQNRDLANQAYDAASKRIDQITQLGKQINTTSDPKAIAELQARITNEMNAIQNEQTKLQLMKQIADIEKETYRQRQREAKIQDGRKQVVVQSVQPLTVQ</sequence>
<evidence type="ECO:0000313" key="5">
    <source>
        <dbReference type="Proteomes" id="UP000515917"/>
    </source>
</evidence>
<dbReference type="EMBL" id="CP025782">
    <property type="protein sequence ID" value="QBC45892.1"/>
    <property type="molecule type" value="Genomic_DNA"/>
</dbReference>
<dbReference type="InterPro" id="IPR014158">
    <property type="entry name" value="T4SS_VirB5"/>
</dbReference>
<proteinExistence type="predicted"/>
<gene>
    <name evidence="4" type="primary">virB5</name>
    <name evidence="3" type="ORF">C1H71_20055</name>
    <name evidence="4" type="ORF">C1H71_20325</name>
</gene>